<dbReference type="Proteomes" id="UP001057402">
    <property type="component" value="Chromosome 8"/>
</dbReference>
<accession>A0ACB9N3F7</accession>
<comment type="caution">
    <text evidence="1">The sequence shown here is derived from an EMBL/GenBank/DDBJ whole genome shotgun (WGS) entry which is preliminary data.</text>
</comment>
<evidence type="ECO:0000313" key="2">
    <source>
        <dbReference type="Proteomes" id="UP001057402"/>
    </source>
</evidence>
<evidence type="ECO:0000313" key="1">
    <source>
        <dbReference type="EMBL" id="KAI4330431.1"/>
    </source>
</evidence>
<keyword evidence="2" id="KW-1185">Reference proteome</keyword>
<sequence length="154" mass="16251">MDDLATTLKTRLCIIGSGPATHTAAIYASRANLSPVLLEGWMANDIVPGGQLTTATEVENFPVSPTGSPASTSPISAVAKKLKFSGSEEFWNKGISACAVCDGALPMFRNKGLAVIGGGDSAMEEANFLTRFGSKVYIIHSGRRDQFRASKLLQ</sequence>
<reference evidence="2" key="1">
    <citation type="journal article" date="2023" name="Front. Plant Sci.">
        <title>Chromosomal-level genome assembly of Melastoma candidum provides insights into trichome evolution.</title>
        <authorList>
            <person name="Zhong Y."/>
            <person name="Wu W."/>
            <person name="Sun C."/>
            <person name="Zou P."/>
            <person name="Liu Y."/>
            <person name="Dai S."/>
            <person name="Zhou R."/>
        </authorList>
    </citation>
    <scope>NUCLEOTIDE SEQUENCE [LARGE SCALE GENOMIC DNA]</scope>
</reference>
<dbReference type="EMBL" id="CM042887">
    <property type="protein sequence ID" value="KAI4330431.1"/>
    <property type="molecule type" value="Genomic_DNA"/>
</dbReference>
<organism evidence="1 2">
    <name type="scientific">Melastoma candidum</name>
    <dbReference type="NCBI Taxonomy" id="119954"/>
    <lineage>
        <taxon>Eukaryota</taxon>
        <taxon>Viridiplantae</taxon>
        <taxon>Streptophyta</taxon>
        <taxon>Embryophyta</taxon>
        <taxon>Tracheophyta</taxon>
        <taxon>Spermatophyta</taxon>
        <taxon>Magnoliopsida</taxon>
        <taxon>eudicotyledons</taxon>
        <taxon>Gunneridae</taxon>
        <taxon>Pentapetalae</taxon>
        <taxon>rosids</taxon>
        <taxon>malvids</taxon>
        <taxon>Myrtales</taxon>
        <taxon>Melastomataceae</taxon>
        <taxon>Melastomatoideae</taxon>
        <taxon>Melastomateae</taxon>
        <taxon>Melastoma</taxon>
    </lineage>
</organism>
<name>A0ACB9N3F7_9MYRT</name>
<proteinExistence type="predicted"/>
<gene>
    <name evidence="1" type="ORF">MLD38_028721</name>
</gene>
<protein>
    <submittedName>
        <fullName evidence="1">Uncharacterized protein</fullName>
    </submittedName>
</protein>